<feature type="transmembrane region" description="Helical" evidence="1">
    <location>
        <begin position="86"/>
        <end position="114"/>
    </location>
</feature>
<keyword evidence="1" id="KW-0812">Transmembrane</keyword>
<keyword evidence="1" id="KW-0472">Membrane</keyword>
<protein>
    <recommendedName>
        <fullName evidence="4">DUF5518 domain-containing protein</fullName>
    </recommendedName>
</protein>
<dbReference type="Proteomes" id="UP000296706">
    <property type="component" value="Chromosome"/>
</dbReference>
<dbReference type="InterPro" id="IPR040493">
    <property type="entry name" value="DUF5518"/>
</dbReference>
<feature type="transmembrane region" description="Helical" evidence="1">
    <location>
        <begin position="12"/>
        <end position="37"/>
    </location>
</feature>
<proteinExistence type="predicted"/>
<dbReference type="KEGG" id="hsn:DV733_10085"/>
<dbReference type="EMBL" id="CP031310">
    <property type="protein sequence ID" value="QCC52923.1"/>
    <property type="molecule type" value="Genomic_DNA"/>
</dbReference>
<evidence type="ECO:0000313" key="2">
    <source>
        <dbReference type="EMBL" id="QCC52923.1"/>
    </source>
</evidence>
<sequence>MTGPDTTANAIIGAVVTGVTSFVPFSPVLGGVVSGYLQGGDRAEGARVGAYAGIVAAAPLAVLFGFLAVAFAVVATELSLAGPMAIGVAGLFVGFLVAVGYLVALSALGGYLGIVIGERRDADSTA</sequence>
<accession>A0A4D6HG38</accession>
<keyword evidence="1" id="KW-1133">Transmembrane helix</keyword>
<evidence type="ECO:0008006" key="4">
    <source>
        <dbReference type="Google" id="ProtNLM"/>
    </source>
</evidence>
<gene>
    <name evidence="2" type="ORF">DV733_10085</name>
</gene>
<name>A0A4D6HG38_9EURY</name>
<dbReference type="STRING" id="1457250.GCA_000755225_00882"/>
<feature type="transmembrane region" description="Helical" evidence="1">
    <location>
        <begin position="49"/>
        <end position="74"/>
    </location>
</feature>
<organism evidence="2 3">
    <name type="scientific">Halapricum salinum</name>
    <dbReference type="NCBI Taxonomy" id="1457250"/>
    <lineage>
        <taxon>Archaea</taxon>
        <taxon>Methanobacteriati</taxon>
        <taxon>Methanobacteriota</taxon>
        <taxon>Stenosarchaea group</taxon>
        <taxon>Halobacteria</taxon>
        <taxon>Halobacteriales</taxon>
        <taxon>Haloarculaceae</taxon>
        <taxon>Halapricum</taxon>
    </lineage>
</organism>
<reference evidence="2 3" key="1">
    <citation type="journal article" date="2019" name="Nat. Commun.">
        <title>A new type of DNA phosphorothioation-based antiviral system in archaea.</title>
        <authorList>
            <person name="Xiong L."/>
            <person name="Liu S."/>
            <person name="Chen S."/>
            <person name="Xiao Y."/>
            <person name="Zhu B."/>
            <person name="Gao Y."/>
            <person name="Zhang Y."/>
            <person name="Chen B."/>
            <person name="Luo J."/>
            <person name="Deng Z."/>
            <person name="Chen X."/>
            <person name="Wang L."/>
            <person name="Chen S."/>
        </authorList>
    </citation>
    <scope>NUCLEOTIDE SEQUENCE [LARGE SCALE GENOMIC DNA]</scope>
    <source>
        <strain evidence="2 3">CBA1105</strain>
    </source>
</reference>
<evidence type="ECO:0000313" key="3">
    <source>
        <dbReference type="Proteomes" id="UP000296706"/>
    </source>
</evidence>
<dbReference type="AlphaFoldDB" id="A0A4D6HG38"/>
<dbReference type="Pfam" id="PF17647">
    <property type="entry name" value="DUF5518"/>
    <property type="match status" value="1"/>
</dbReference>
<keyword evidence="3" id="KW-1185">Reference proteome</keyword>
<evidence type="ECO:0000256" key="1">
    <source>
        <dbReference type="SAM" id="Phobius"/>
    </source>
</evidence>